<dbReference type="CDD" id="cd01650">
    <property type="entry name" value="RT_nLTR_like"/>
    <property type="match status" value="1"/>
</dbReference>
<dbReference type="PANTHER" id="PTHR19446">
    <property type="entry name" value="REVERSE TRANSCRIPTASES"/>
    <property type="match status" value="1"/>
</dbReference>
<sequence>MRQSLLVTSPNVVLILKVDNPNTPNDFRPVALCSVVYKTVAKILAARLKSLLPGLISSHQSAFVSGHFIFDNVMVAFKSLHFISQKKVGKKGLMALRLDMNKAYDRVEWNFLRAVMIKMNFYQDWIRLVLERVSSTSLSFVLNSRISSSVKPSRGLR</sequence>
<gene>
    <name evidence="2" type="ORF">Ddye_001159</name>
</gene>
<organism evidence="2 3">
    <name type="scientific">Dipteronia dyeriana</name>
    <dbReference type="NCBI Taxonomy" id="168575"/>
    <lineage>
        <taxon>Eukaryota</taxon>
        <taxon>Viridiplantae</taxon>
        <taxon>Streptophyta</taxon>
        <taxon>Embryophyta</taxon>
        <taxon>Tracheophyta</taxon>
        <taxon>Spermatophyta</taxon>
        <taxon>Magnoliopsida</taxon>
        <taxon>eudicotyledons</taxon>
        <taxon>Gunneridae</taxon>
        <taxon>Pentapetalae</taxon>
        <taxon>rosids</taxon>
        <taxon>malvids</taxon>
        <taxon>Sapindales</taxon>
        <taxon>Sapindaceae</taxon>
        <taxon>Hippocastanoideae</taxon>
        <taxon>Acereae</taxon>
        <taxon>Dipteronia</taxon>
    </lineage>
</organism>
<evidence type="ECO:0000313" key="2">
    <source>
        <dbReference type="EMBL" id="KAK2662585.1"/>
    </source>
</evidence>
<dbReference type="InterPro" id="IPR000477">
    <property type="entry name" value="RT_dom"/>
</dbReference>
<evidence type="ECO:0000259" key="1">
    <source>
        <dbReference type="Pfam" id="PF00078"/>
    </source>
</evidence>
<feature type="domain" description="Reverse transcriptase" evidence="1">
    <location>
        <begin position="22"/>
        <end position="136"/>
    </location>
</feature>
<proteinExistence type="predicted"/>
<evidence type="ECO:0000313" key="3">
    <source>
        <dbReference type="Proteomes" id="UP001280121"/>
    </source>
</evidence>
<protein>
    <recommendedName>
        <fullName evidence="1">Reverse transcriptase domain-containing protein</fullName>
    </recommendedName>
</protein>
<name>A0AAD9XNQ4_9ROSI</name>
<keyword evidence="3" id="KW-1185">Reference proteome</keyword>
<accession>A0AAD9XNQ4</accession>
<dbReference type="AlphaFoldDB" id="A0AAD9XNQ4"/>
<reference evidence="2" key="1">
    <citation type="journal article" date="2023" name="Plant J.">
        <title>Genome sequences and population genomics provide insights into the demographic history, inbreeding, and mutation load of two 'living fossil' tree species of Dipteronia.</title>
        <authorList>
            <person name="Feng Y."/>
            <person name="Comes H.P."/>
            <person name="Chen J."/>
            <person name="Zhu S."/>
            <person name="Lu R."/>
            <person name="Zhang X."/>
            <person name="Li P."/>
            <person name="Qiu J."/>
            <person name="Olsen K.M."/>
            <person name="Qiu Y."/>
        </authorList>
    </citation>
    <scope>NUCLEOTIDE SEQUENCE</scope>
    <source>
        <strain evidence="2">KIB01</strain>
    </source>
</reference>
<dbReference type="Pfam" id="PF00078">
    <property type="entry name" value="RVT_1"/>
    <property type="match status" value="1"/>
</dbReference>
<comment type="caution">
    <text evidence="2">The sequence shown here is derived from an EMBL/GenBank/DDBJ whole genome shotgun (WGS) entry which is preliminary data.</text>
</comment>
<dbReference type="Proteomes" id="UP001280121">
    <property type="component" value="Unassembled WGS sequence"/>
</dbReference>
<dbReference type="EMBL" id="JANJYI010000001">
    <property type="protein sequence ID" value="KAK2662585.1"/>
    <property type="molecule type" value="Genomic_DNA"/>
</dbReference>